<accession>A0A845QMA0</accession>
<evidence type="ECO:0008006" key="3">
    <source>
        <dbReference type="Google" id="ProtNLM"/>
    </source>
</evidence>
<dbReference type="Gene3D" id="3.40.50.300">
    <property type="entry name" value="P-loop containing nucleotide triphosphate hydrolases"/>
    <property type="match status" value="1"/>
</dbReference>
<organism evidence="1 2">
    <name type="scientific">Anaerotruncus colihominis</name>
    <dbReference type="NCBI Taxonomy" id="169435"/>
    <lineage>
        <taxon>Bacteria</taxon>
        <taxon>Bacillati</taxon>
        <taxon>Bacillota</taxon>
        <taxon>Clostridia</taxon>
        <taxon>Eubacteriales</taxon>
        <taxon>Oscillospiraceae</taxon>
        <taxon>Anaerotruncus</taxon>
    </lineage>
</organism>
<keyword evidence="2" id="KW-1185">Reference proteome</keyword>
<dbReference type="AlphaFoldDB" id="A0A845QMA0"/>
<dbReference type="PANTHER" id="PTHR30121:SF6">
    <property type="entry name" value="SLR6007 PROTEIN"/>
    <property type="match status" value="1"/>
</dbReference>
<evidence type="ECO:0000313" key="1">
    <source>
        <dbReference type="EMBL" id="NBH62295.1"/>
    </source>
</evidence>
<protein>
    <recommendedName>
        <fullName evidence="3">Type IV secretory pathway, VirB4 components</fullName>
    </recommendedName>
</protein>
<proteinExistence type="predicted"/>
<evidence type="ECO:0000313" key="2">
    <source>
        <dbReference type="Proteomes" id="UP000446866"/>
    </source>
</evidence>
<name>A0A845QMA0_9FIRM</name>
<dbReference type="EMBL" id="QXWK01000022">
    <property type="protein sequence ID" value="NBH62295.1"/>
    <property type="molecule type" value="Genomic_DNA"/>
</dbReference>
<dbReference type="SUPFAM" id="SSF52540">
    <property type="entry name" value="P-loop containing nucleoside triphosphate hydrolases"/>
    <property type="match status" value="1"/>
</dbReference>
<dbReference type="Proteomes" id="UP000446866">
    <property type="component" value="Unassembled WGS sequence"/>
</dbReference>
<comment type="caution">
    <text evidence="1">The sequence shown here is derived from an EMBL/GenBank/DDBJ whole genome shotgun (WGS) entry which is preliminary data.</text>
</comment>
<sequence>MKRKKQSAKATDCIDLPLFSYIQPQGGITFAAPNYITTGDGYTKIIHIYRLPTRLDDYWLSDITRQKDCITVIDASTRDKREVQKNINRALQEEFSRELHATNYQEVYDSKKRQHQLQLMYDEVKSMGEVVKMMHFRIFVSGKSLVSVETQCGEIMENLEADEYMPTILLNEGEREWKSLWQSYTRQAAEPFAIKGLSLMTEQIAGGYPFKFSSLEDDGGDLLGFTGCGGCVVYDEFAKTDRRKHYNTLAVGDMGSGKSTFLKKRFRSRAERGDFVRCFDISGEFTQLTREFGGKIIKCDGQHGLLNPLEILRSGDDDGTNYVRHISKVSAFYQCLVPGTTYETLIDLQNILRSLYERFELVPGEGNRITGLPANRYPTFSDLAAYIKEEMDVKTDEAAKADDVRKALLIQEVSQLNSIYKAISSLVRNYGQMFDGHTTIDNIVDEKIVTFDISMIKDLDNIFVAQLFNMTYFCWDNAVANGSLMKAQFENKAIDFEDVVRFLIIIDESHRWINAKFEFILDLIIIILREARKYFVGVTLASQSIRDYAPEGSSSEAIEKLKIIFELTQYKFIFKQDSSVLPLIDRLFGGVLSPWQREKIPYLEQGETILSIAGDRNIFFKVWLSKQYEEQLFAGGA</sequence>
<reference evidence="1 2" key="1">
    <citation type="submission" date="2018-08" db="EMBL/GenBank/DDBJ databases">
        <title>Murine metabolic-syndrome-specific gut microbial biobank.</title>
        <authorList>
            <person name="Liu C."/>
        </authorList>
    </citation>
    <scope>NUCLEOTIDE SEQUENCE [LARGE SCALE GENOMIC DNA]</scope>
    <source>
        <strain evidence="1 2">28</strain>
    </source>
</reference>
<dbReference type="RefSeq" id="WP_160202584.1">
    <property type="nucleotide sequence ID" value="NZ_QXWK01000022.1"/>
</dbReference>
<dbReference type="InterPro" id="IPR051162">
    <property type="entry name" value="T4SS_component"/>
</dbReference>
<gene>
    <name evidence="1" type="ORF">D0435_11590</name>
</gene>
<dbReference type="PANTHER" id="PTHR30121">
    <property type="entry name" value="UNCHARACTERIZED PROTEIN YJGR-RELATED"/>
    <property type="match status" value="1"/>
</dbReference>
<dbReference type="Gene3D" id="1.10.8.730">
    <property type="match status" value="1"/>
</dbReference>
<dbReference type="InterPro" id="IPR027417">
    <property type="entry name" value="P-loop_NTPase"/>
</dbReference>